<dbReference type="RefSeq" id="WP_000508314.1">
    <property type="nucleotide sequence ID" value="NZ_FWZC01000106.1"/>
</dbReference>
<accession>A0A9X8SP44</accession>
<dbReference type="Proteomes" id="UP000194435">
    <property type="component" value="Unassembled WGS sequence"/>
</dbReference>
<organism evidence="1 2">
    <name type="scientific">Bacillus paranthracis</name>
    <dbReference type="NCBI Taxonomy" id="2026186"/>
    <lineage>
        <taxon>Bacteria</taxon>
        <taxon>Bacillati</taxon>
        <taxon>Bacillota</taxon>
        <taxon>Bacilli</taxon>
        <taxon>Bacillales</taxon>
        <taxon>Bacillaceae</taxon>
        <taxon>Bacillus</taxon>
        <taxon>Bacillus cereus group</taxon>
    </lineage>
</organism>
<sequence length="167" mass="19543">MGFYRLKLDVKLDKNKVTERKFYKIVDKFFNKLGTLTGKKSTEKKLSFNIAERKLTIDISVVIEEKIFFKVQNNSDRLKEILKYISKFIQYNDCEKIGTLYISTKDLTTDLYAYEECIYLSTLLKEDDRHTQEVIKLDGSMVSFVVDEKIVEIPVDTNVVLAHMTCK</sequence>
<name>A0A9X8SP44_9BACI</name>
<evidence type="ECO:0000313" key="1">
    <source>
        <dbReference type="EMBL" id="SME50555.1"/>
    </source>
</evidence>
<proteinExistence type="predicted"/>
<comment type="caution">
    <text evidence="1">The sequence shown here is derived from an EMBL/GenBank/DDBJ whole genome shotgun (WGS) entry which is preliminary data.</text>
</comment>
<reference evidence="1 2" key="1">
    <citation type="submission" date="2017-04" db="EMBL/GenBank/DDBJ databases">
        <authorList>
            <person name="Criscuolo A."/>
        </authorList>
    </citation>
    <scope>NUCLEOTIDE SEQUENCE [LARGE SCALE GENOMIC DNA]</scope>
    <source>
        <strain evidence="1">16-00221</strain>
    </source>
</reference>
<dbReference type="EMBL" id="FWZC01000106">
    <property type="protein sequence ID" value="SME50555.1"/>
    <property type="molecule type" value="Genomic_DNA"/>
</dbReference>
<protein>
    <submittedName>
        <fullName evidence="1">Uncharacterized protein</fullName>
    </submittedName>
</protein>
<gene>
    <name evidence="1" type="ORF">BACERE00221_05119</name>
</gene>
<evidence type="ECO:0000313" key="2">
    <source>
        <dbReference type="Proteomes" id="UP000194435"/>
    </source>
</evidence>
<dbReference type="AlphaFoldDB" id="A0A9X8SP44"/>